<proteinExistence type="predicted"/>
<keyword evidence="1" id="KW-1133">Transmembrane helix</keyword>
<evidence type="ECO:0000313" key="2">
    <source>
        <dbReference type="EMBL" id="SPC34412.1"/>
    </source>
</evidence>
<sequence>MNKLGYIYILMLLIGILSPANAQRERIGMSDDLNFIIVGIDGYYTDGREQYYRIGDYVVVRGSVSGPAESVSIKVVAPDGSIWYSNNVRLGYAKGYSYYVMDDGIRGKEWGSDNGFYAKVKQFSADDLEGLYRLIIEADSSIIEREVAFKRVEGSYSNEIGAVVGSDALNGRYWDGIERGVAVATIVGVTLVVVASIVLVRRRRKRIKSSNRKEVASI</sequence>
<keyword evidence="3" id="KW-1185">Reference proteome</keyword>
<dbReference type="AlphaFoldDB" id="A0A2K5ARZ2"/>
<protein>
    <submittedName>
        <fullName evidence="2">Uncharacterized protein</fullName>
    </submittedName>
</protein>
<keyword evidence="1" id="KW-0472">Membrane</keyword>
<gene>
    <name evidence="2" type="ORF">NCAV_1245</name>
</gene>
<organism evidence="2 3">
    <name type="scientific">Candidatus Nitrosocaldus cavascurensis</name>
    <dbReference type="NCBI Taxonomy" id="2058097"/>
    <lineage>
        <taxon>Archaea</taxon>
        <taxon>Nitrososphaerota</taxon>
        <taxon>Nitrososphaeria</taxon>
        <taxon>Candidatus Nitrosocaldales</taxon>
        <taxon>Candidatus Nitrosocaldaceae</taxon>
        <taxon>Candidatus Nitrosocaldus</taxon>
    </lineage>
</organism>
<accession>A0A2K5ARZ2</accession>
<dbReference type="EMBL" id="LT981265">
    <property type="protein sequence ID" value="SPC34412.1"/>
    <property type="molecule type" value="Genomic_DNA"/>
</dbReference>
<evidence type="ECO:0000256" key="1">
    <source>
        <dbReference type="SAM" id="Phobius"/>
    </source>
</evidence>
<dbReference type="KEGG" id="ncv:NCAV_1245"/>
<evidence type="ECO:0000313" key="3">
    <source>
        <dbReference type="Proteomes" id="UP000236248"/>
    </source>
</evidence>
<dbReference type="Proteomes" id="UP000236248">
    <property type="component" value="Chromosome NCAV"/>
</dbReference>
<dbReference type="RefSeq" id="WP_103286930.1">
    <property type="nucleotide sequence ID" value="NZ_LT981265.1"/>
</dbReference>
<keyword evidence="1" id="KW-0812">Transmembrane</keyword>
<reference evidence="3" key="1">
    <citation type="submission" date="2018-01" db="EMBL/GenBank/DDBJ databases">
        <authorList>
            <person name="Kerou L M."/>
        </authorList>
    </citation>
    <scope>NUCLEOTIDE SEQUENCE [LARGE SCALE GENOMIC DNA]</scope>
    <source>
        <strain evidence="3">SCU2</strain>
    </source>
</reference>
<feature type="transmembrane region" description="Helical" evidence="1">
    <location>
        <begin position="180"/>
        <end position="200"/>
    </location>
</feature>
<name>A0A2K5ARZ2_9ARCH</name>
<dbReference type="GeneID" id="41595246"/>